<feature type="non-terminal residue" evidence="1">
    <location>
        <position position="1"/>
    </location>
</feature>
<evidence type="ECO:0000313" key="1">
    <source>
        <dbReference type="EMBL" id="CAE7477316.1"/>
    </source>
</evidence>
<dbReference type="AlphaFoldDB" id="A0A812SHL4"/>
<comment type="caution">
    <text evidence="1">The sequence shown here is derived from an EMBL/GenBank/DDBJ whole genome shotgun (WGS) entry which is preliminary data.</text>
</comment>
<accession>A0A812SHL4</accession>
<organism evidence="1 2">
    <name type="scientific">Symbiodinium pilosum</name>
    <name type="common">Dinoflagellate</name>
    <dbReference type="NCBI Taxonomy" id="2952"/>
    <lineage>
        <taxon>Eukaryota</taxon>
        <taxon>Sar</taxon>
        <taxon>Alveolata</taxon>
        <taxon>Dinophyceae</taxon>
        <taxon>Suessiales</taxon>
        <taxon>Symbiodiniaceae</taxon>
        <taxon>Symbiodinium</taxon>
    </lineage>
</organism>
<sequence length="154" mass="17234">WEVQRDRGDVLSQNGLTFPMDANGEISTAASSGGPQGLPFQCHFCTFRNGTGKKIFWRWVPFAAAQKLQRFVNLGEATADERWAKYAFQKEGVVQFPPTETALLILLRRCGIDVEKFGTGRYRSLKEFWLDLTGKESLLQMSGGKPLRLADSTA</sequence>
<proteinExistence type="predicted"/>
<feature type="non-terminal residue" evidence="1">
    <location>
        <position position="154"/>
    </location>
</feature>
<dbReference type="EMBL" id="CAJNIZ010024470">
    <property type="protein sequence ID" value="CAE7477316.1"/>
    <property type="molecule type" value="Genomic_DNA"/>
</dbReference>
<name>A0A812SHL4_SYMPI</name>
<dbReference type="OrthoDB" id="10392682at2759"/>
<protein>
    <submittedName>
        <fullName evidence="1">Uncharacterized protein</fullName>
    </submittedName>
</protein>
<dbReference type="Proteomes" id="UP000649617">
    <property type="component" value="Unassembled WGS sequence"/>
</dbReference>
<evidence type="ECO:0000313" key="2">
    <source>
        <dbReference type="Proteomes" id="UP000649617"/>
    </source>
</evidence>
<keyword evidence="2" id="KW-1185">Reference proteome</keyword>
<gene>
    <name evidence="1" type="ORF">SPIL2461_LOCUS12153</name>
</gene>
<reference evidence="1" key="1">
    <citation type="submission" date="2021-02" db="EMBL/GenBank/DDBJ databases">
        <authorList>
            <person name="Dougan E. K."/>
            <person name="Rhodes N."/>
            <person name="Thang M."/>
            <person name="Chan C."/>
        </authorList>
    </citation>
    <scope>NUCLEOTIDE SEQUENCE</scope>
</reference>